<evidence type="ECO:0000313" key="1">
    <source>
        <dbReference type="EMBL" id="MDC7692756.1"/>
    </source>
</evidence>
<keyword evidence="2" id="KW-1185">Reference proteome</keyword>
<dbReference type="Pfam" id="PF10082">
    <property type="entry name" value="BBP2_2"/>
    <property type="match status" value="1"/>
</dbReference>
<gene>
    <name evidence="1" type="ORF">PQU94_00510</name>
</gene>
<dbReference type="InterPro" id="IPR018759">
    <property type="entry name" value="BBP2_2"/>
</dbReference>
<sequence length="441" mass="47960">MSDEADAGEGLHIYLPRGAMKKINLYTYVATAGLLVASLSTQAMAQNRDNNFSRDRSTSVEERARPEFTPLGLRAGSFVVTPVIGVGLGYKDNVYYTDTNKKSDAFLELTPGVVLTSDWGRHSLSLGAKSTVVQYASETNENTAVLNLNAQGRLDISSAASLAGNLSHETGYESRASFLADPNARKPVKITTTRAGLDLTLVGNRVRFIGSLNTEDESYDDVASLLGGTIPQGYRDMTGTTVSGRIDYAMSPSVSFFVYGASNQRRYDISSINDSDGAIFSVGTSFEIRSLSRGEIQIGTLAQDYKNQSVGKLTNTYYNGKLEWFPTELSTVTGKIGRQYSDTPSVGGSVSALASTAGIAVDHELLRNLILSSDYEHASYEFNGIDRRDTRDTISIGARYLMNRRISLRANVGHQKYDSSGAQAFRNYSDNSVRVALVLQY</sequence>
<reference evidence="1 2" key="1">
    <citation type="submission" date="2023-01" db="EMBL/GenBank/DDBJ databases">
        <title>Novel species of the genus Asticcacaulis isolated from rivers.</title>
        <authorList>
            <person name="Lu H."/>
        </authorList>
    </citation>
    <scope>NUCLEOTIDE SEQUENCE [LARGE SCALE GENOMIC DNA]</scope>
    <source>
        <strain evidence="1 2">DXS10W</strain>
    </source>
</reference>
<dbReference type="EMBL" id="JAQQKW010000001">
    <property type="protein sequence ID" value="MDC7692756.1"/>
    <property type="molecule type" value="Genomic_DNA"/>
</dbReference>
<comment type="caution">
    <text evidence="1">The sequence shown here is derived from an EMBL/GenBank/DDBJ whole genome shotgun (WGS) entry which is preliminary data.</text>
</comment>
<name>A0ABT5IBB1_9CAUL</name>
<accession>A0ABT5IBB1</accession>
<dbReference type="Proteomes" id="UP001216595">
    <property type="component" value="Unassembled WGS sequence"/>
</dbReference>
<evidence type="ECO:0000313" key="2">
    <source>
        <dbReference type="Proteomes" id="UP001216595"/>
    </source>
</evidence>
<proteinExistence type="predicted"/>
<organism evidence="1 2">
    <name type="scientific">Asticcacaulis currens</name>
    <dbReference type="NCBI Taxonomy" id="2984210"/>
    <lineage>
        <taxon>Bacteria</taxon>
        <taxon>Pseudomonadati</taxon>
        <taxon>Pseudomonadota</taxon>
        <taxon>Alphaproteobacteria</taxon>
        <taxon>Caulobacterales</taxon>
        <taxon>Caulobacteraceae</taxon>
        <taxon>Asticcacaulis</taxon>
    </lineage>
</organism>
<dbReference type="RefSeq" id="WP_272739533.1">
    <property type="nucleotide sequence ID" value="NZ_JAQQKW010000001.1"/>
</dbReference>
<protein>
    <submittedName>
        <fullName evidence="1">Outer membrane beta-barrel protein</fullName>
    </submittedName>
</protein>